<dbReference type="InterPro" id="IPR036890">
    <property type="entry name" value="HATPase_C_sf"/>
</dbReference>
<dbReference type="Gene3D" id="1.10.287.130">
    <property type="match status" value="1"/>
</dbReference>
<gene>
    <name evidence="9" type="ORF">VPK24_05195</name>
</gene>
<name>A0ABW7CAQ4_9CYAN</name>
<dbReference type="Gene3D" id="3.30.565.10">
    <property type="entry name" value="Histidine kinase-like ATPase, C-terminal domain"/>
    <property type="match status" value="1"/>
</dbReference>
<feature type="coiled-coil region" evidence="6">
    <location>
        <begin position="443"/>
        <end position="473"/>
    </location>
</feature>
<evidence type="ECO:0000256" key="3">
    <source>
        <dbReference type="ARBA" id="ARBA00022553"/>
    </source>
</evidence>
<evidence type="ECO:0000313" key="9">
    <source>
        <dbReference type="EMBL" id="MFG3817023.1"/>
    </source>
</evidence>
<evidence type="ECO:0000259" key="8">
    <source>
        <dbReference type="PROSITE" id="PS50109"/>
    </source>
</evidence>
<keyword evidence="6" id="KW-0175">Coiled coil</keyword>
<dbReference type="SUPFAM" id="SSF55781">
    <property type="entry name" value="GAF domain-like"/>
    <property type="match status" value="2"/>
</dbReference>
<dbReference type="Gene3D" id="3.30.450.40">
    <property type="match status" value="1"/>
</dbReference>
<keyword evidence="4" id="KW-0418">Kinase</keyword>
<dbReference type="GO" id="GO:0005524">
    <property type="term" value="F:ATP binding"/>
    <property type="evidence" value="ECO:0007669"/>
    <property type="project" value="UniProtKB-KW"/>
</dbReference>
<keyword evidence="5" id="KW-0902">Two-component regulatory system</keyword>
<evidence type="ECO:0000256" key="7">
    <source>
        <dbReference type="SAM" id="MobiDB-lite"/>
    </source>
</evidence>
<keyword evidence="9" id="KW-0067">ATP-binding</keyword>
<proteinExistence type="predicted"/>
<dbReference type="Proteomes" id="UP001604335">
    <property type="component" value="Unassembled WGS sequence"/>
</dbReference>
<dbReference type="InterPro" id="IPR005467">
    <property type="entry name" value="His_kinase_dom"/>
</dbReference>
<keyword evidence="10" id="KW-1185">Reference proteome</keyword>
<dbReference type="PROSITE" id="PS50109">
    <property type="entry name" value="HIS_KIN"/>
    <property type="match status" value="1"/>
</dbReference>
<dbReference type="InterPro" id="IPR036097">
    <property type="entry name" value="HisK_dim/P_sf"/>
</dbReference>
<sequence length="747" mass="82866">MVTQLPSYAMRRSPHRSQAGPLLVHSLGTSAARLRNSSSWSDGAIESTNHSANQPVANSASLNQELAFSADPDSTAHWLDSSSEADCRSLLTMLNGVGAILTGTGPLERRLQRTLRYLARYLDLKEAELWSYDRVQHRFKLAALFVRGQGRNLAVHFDRSVSEAEVRKLGRRGSRSMGKLELSQLAPQGLETGSEGAASSAQAFYWGAYPLRMERHPLGMLLLWRDRPWSLAMQEAVEQVARLVALALGHDLAKQGDRQKPEVRLRPWLEKIRSSLDLDAILAAAVRELRLVLRVDRCAYLWALRGPNGAMQLTVSHQDSRQPALDGAFTRAIAQGLPSLLMPAALDRADSSTTSTLPWTQLTHLLHHPDPQVAHWAESAGINALLIVPVQTASGHAGAIACTTTSQRRQWSSDDCEALRWAADRLAVAISQAELYDRSQAAVRATETQFHELERTLEDLKKAQAQLVHSEKMSSLGQLAAGIAHEINNPVNFISGNLDWASDALTELIELVRLYQRHTHDHDPEIMAQAEQMDLEFVLEDLPKVLHSMRQGTERIQGIVASMRNFSRLDRAEVSSVDLHEGIDSTLLILHSRLERKGRQNRIEVVRDYGELPFVECHSGQLNQVFMNLLSNAIDALEDRETDPRIVIRTRLMAENSAVNEFGQPSKPGVEITIQDNGNGIPPEVTSRIFDPFFTTKPVGKGTGLGLSISYQIVVDRHGGKIACESQPQKGTTFHLWLPLAVTDRNH</sequence>
<dbReference type="SMART" id="SM00387">
    <property type="entry name" value="HATPase_c"/>
    <property type="match status" value="1"/>
</dbReference>
<dbReference type="EMBL" id="JAZAQF010000028">
    <property type="protein sequence ID" value="MFG3817023.1"/>
    <property type="molecule type" value="Genomic_DNA"/>
</dbReference>
<dbReference type="SMART" id="SM00388">
    <property type="entry name" value="HisKA"/>
    <property type="match status" value="1"/>
</dbReference>
<keyword evidence="9" id="KW-0547">Nucleotide-binding</keyword>
<dbReference type="CDD" id="cd00082">
    <property type="entry name" value="HisKA"/>
    <property type="match status" value="1"/>
</dbReference>
<dbReference type="Pfam" id="PF02518">
    <property type="entry name" value="HATPase_c"/>
    <property type="match status" value="1"/>
</dbReference>
<dbReference type="PRINTS" id="PR00344">
    <property type="entry name" value="BCTRLSENSOR"/>
</dbReference>
<dbReference type="Pfam" id="PF01590">
    <property type="entry name" value="GAF"/>
    <property type="match status" value="1"/>
</dbReference>
<keyword evidence="4" id="KW-0808">Transferase</keyword>
<dbReference type="InterPro" id="IPR003661">
    <property type="entry name" value="HisK_dim/P_dom"/>
</dbReference>
<feature type="domain" description="Histidine kinase" evidence="8">
    <location>
        <begin position="482"/>
        <end position="742"/>
    </location>
</feature>
<feature type="region of interest" description="Disordered" evidence="7">
    <location>
        <begin position="1"/>
        <end position="21"/>
    </location>
</feature>
<organism evidence="9 10">
    <name type="scientific">Limnothrix redekei LRLZ20PSL1</name>
    <dbReference type="NCBI Taxonomy" id="3112953"/>
    <lineage>
        <taxon>Bacteria</taxon>
        <taxon>Bacillati</taxon>
        <taxon>Cyanobacteriota</taxon>
        <taxon>Cyanophyceae</taxon>
        <taxon>Pseudanabaenales</taxon>
        <taxon>Pseudanabaenaceae</taxon>
        <taxon>Limnothrix</taxon>
    </lineage>
</organism>
<dbReference type="SUPFAM" id="SSF55874">
    <property type="entry name" value="ATPase domain of HSP90 chaperone/DNA topoisomerase II/histidine kinase"/>
    <property type="match status" value="1"/>
</dbReference>
<dbReference type="InterPro" id="IPR003594">
    <property type="entry name" value="HATPase_dom"/>
</dbReference>
<evidence type="ECO:0000313" key="10">
    <source>
        <dbReference type="Proteomes" id="UP001604335"/>
    </source>
</evidence>
<dbReference type="InterPro" id="IPR004358">
    <property type="entry name" value="Sig_transdc_His_kin-like_C"/>
</dbReference>
<dbReference type="SUPFAM" id="SSF47384">
    <property type="entry name" value="Homodimeric domain of signal transducing histidine kinase"/>
    <property type="match status" value="1"/>
</dbReference>
<comment type="caution">
    <text evidence="9">The sequence shown here is derived from an EMBL/GenBank/DDBJ whole genome shotgun (WGS) entry which is preliminary data.</text>
</comment>
<dbReference type="InterPro" id="IPR003018">
    <property type="entry name" value="GAF"/>
</dbReference>
<dbReference type="SMART" id="SM00065">
    <property type="entry name" value="GAF"/>
    <property type="match status" value="2"/>
</dbReference>
<evidence type="ECO:0000256" key="6">
    <source>
        <dbReference type="SAM" id="Coils"/>
    </source>
</evidence>
<protein>
    <recommendedName>
        <fullName evidence="2">histidine kinase</fullName>
        <ecNumber evidence="2">2.7.13.3</ecNumber>
    </recommendedName>
</protein>
<evidence type="ECO:0000256" key="1">
    <source>
        <dbReference type="ARBA" id="ARBA00000085"/>
    </source>
</evidence>
<evidence type="ECO:0000256" key="5">
    <source>
        <dbReference type="ARBA" id="ARBA00023012"/>
    </source>
</evidence>
<comment type="catalytic activity">
    <reaction evidence="1">
        <text>ATP + protein L-histidine = ADP + protein N-phospho-L-histidine.</text>
        <dbReference type="EC" id="2.7.13.3"/>
    </reaction>
</comment>
<reference evidence="10" key="1">
    <citation type="journal article" date="2024" name="Algal Res.">
        <title>Biochemical, toxicological and genomic investigation of a high-biomass producing Limnothrix strain isolated from Italian shallow drinking water reservoir.</title>
        <authorList>
            <person name="Simonazzi M."/>
            <person name="Shishido T.K."/>
            <person name="Delbaje E."/>
            <person name="Wahlsten M."/>
            <person name="Fewer D.P."/>
            <person name="Sivonen K."/>
            <person name="Pezzolesi L."/>
            <person name="Pistocchi R."/>
        </authorList>
    </citation>
    <scope>NUCLEOTIDE SEQUENCE [LARGE SCALE GENOMIC DNA]</scope>
    <source>
        <strain evidence="10">LRLZ20PSL1</strain>
    </source>
</reference>
<accession>A0ABW7CAQ4</accession>
<keyword evidence="3" id="KW-0597">Phosphoprotein</keyword>
<evidence type="ECO:0000256" key="4">
    <source>
        <dbReference type="ARBA" id="ARBA00022777"/>
    </source>
</evidence>
<dbReference type="PANTHER" id="PTHR43065">
    <property type="entry name" value="SENSOR HISTIDINE KINASE"/>
    <property type="match status" value="1"/>
</dbReference>
<dbReference type="PANTHER" id="PTHR43065:SF50">
    <property type="entry name" value="HISTIDINE KINASE"/>
    <property type="match status" value="1"/>
</dbReference>
<dbReference type="RefSeq" id="WP_393011043.1">
    <property type="nucleotide sequence ID" value="NZ_JAZAQF010000028.1"/>
</dbReference>
<evidence type="ECO:0000256" key="2">
    <source>
        <dbReference type="ARBA" id="ARBA00012438"/>
    </source>
</evidence>
<dbReference type="InterPro" id="IPR029016">
    <property type="entry name" value="GAF-like_dom_sf"/>
</dbReference>
<dbReference type="EC" id="2.7.13.3" evidence="2"/>